<dbReference type="AlphaFoldDB" id="A0A7W8HCT4"/>
<comment type="caution">
    <text evidence="1">The sequence shown here is derived from an EMBL/GenBank/DDBJ whole genome shotgun (WGS) entry which is preliminary data.</text>
</comment>
<proteinExistence type="predicted"/>
<name>A0A7W8HCT4_9FIRM</name>
<accession>A0A7W8HCT4</accession>
<sequence>MRFNIKYEINKYKIYDEANKLICIVGKKLSSENKLAVICPDQDEEYWVVHGEGEFRIIGKKIKTIHCIVRYSSDAKGKKEAYWRPAMAEETEVIAGCRRLSVCQKRNRTFEILLNGRKAGEIRHMMSASKEMALENDIPEWYAGLIFAMAFFMLHDDDIEII</sequence>
<evidence type="ECO:0000313" key="1">
    <source>
        <dbReference type="EMBL" id="MBB5266042.1"/>
    </source>
</evidence>
<dbReference type="Proteomes" id="UP000543642">
    <property type="component" value="Unassembled WGS sequence"/>
</dbReference>
<dbReference type="EMBL" id="JACHFW010000018">
    <property type="protein sequence ID" value="MBB5266042.1"/>
    <property type="molecule type" value="Genomic_DNA"/>
</dbReference>
<evidence type="ECO:0000313" key="2">
    <source>
        <dbReference type="Proteomes" id="UP000543642"/>
    </source>
</evidence>
<organism evidence="1 2">
    <name type="scientific">Catenibacillus scindens</name>
    <dbReference type="NCBI Taxonomy" id="673271"/>
    <lineage>
        <taxon>Bacteria</taxon>
        <taxon>Bacillati</taxon>
        <taxon>Bacillota</taxon>
        <taxon>Clostridia</taxon>
        <taxon>Lachnospirales</taxon>
        <taxon>Lachnospiraceae</taxon>
        <taxon>Catenibacillus</taxon>
    </lineage>
</organism>
<gene>
    <name evidence="1" type="ORF">HNP82_003196</name>
</gene>
<protein>
    <submittedName>
        <fullName evidence="1">Uncharacterized protein</fullName>
    </submittedName>
</protein>
<reference evidence="1 2" key="1">
    <citation type="submission" date="2020-08" db="EMBL/GenBank/DDBJ databases">
        <title>Genomic Encyclopedia of Type Strains, Phase IV (KMG-IV): sequencing the most valuable type-strain genomes for metagenomic binning, comparative biology and taxonomic classification.</title>
        <authorList>
            <person name="Goeker M."/>
        </authorList>
    </citation>
    <scope>NUCLEOTIDE SEQUENCE [LARGE SCALE GENOMIC DNA]</scope>
    <source>
        <strain evidence="1 2">DSM 106146</strain>
    </source>
</reference>
<dbReference type="RefSeq" id="WP_183776277.1">
    <property type="nucleotide sequence ID" value="NZ_JACHFW010000018.1"/>
</dbReference>
<keyword evidence="2" id="KW-1185">Reference proteome</keyword>